<evidence type="ECO:0000313" key="2">
    <source>
        <dbReference type="Proteomes" id="UP001642360"/>
    </source>
</evidence>
<evidence type="ECO:0000313" key="1">
    <source>
        <dbReference type="EMBL" id="CAK9174924.1"/>
    </source>
</evidence>
<organism evidence="1 2">
    <name type="scientific">Ilex paraguariensis</name>
    <name type="common">yerba mate</name>
    <dbReference type="NCBI Taxonomy" id="185542"/>
    <lineage>
        <taxon>Eukaryota</taxon>
        <taxon>Viridiplantae</taxon>
        <taxon>Streptophyta</taxon>
        <taxon>Embryophyta</taxon>
        <taxon>Tracheophyta</taxon>
        <taxon>Spermatophyta</taxon>
        <taxon>Magnoliopsida</taxon>
        <taxon>eudicotyledons</taxon>
        <taxon>Gunneridae</taxon>
        <taxon>Pentapetalae</taxon>
        <taxon>asterids</taxon>
        <taxon>campanulids</taxon>
        <taxon>Aquifoliales</taxon>
        <taxon>Aquifoliaceae</taxon>
        <taxon>Ilex</taxon>
    </lineage>
</organism>
<gene>
    <name evidence="1" type="ORF">ILEXP_LOCUS44704</name>
</gene>
<keyword evidence="2" id="KW-1185">Reference proteome</keyword>
<dbReference type="AlphaFoldDB" id="A0ABC8TZI2"/>
<accession>A0ABC8TZI2</accession>
<proteinExistence type="predicted"/>
<comment type="caution">
    <text evidence="1">The sequence shown here is derived from an EMBL/GenBank/DDBJ whole genome shotgun (WGS) entry which is preliminary data.</text>
</comment>
<evidence type="ECO:0008006" key="3">
    <source>
        <dbReference type="Google" id="ProtNLM"/>
    </source>
</evidence>
<sequence length="149" mass="16883">MGEDFVRDSGLPFTIIRAGRLTDGPYTSYDLNTLLKATAGERRAVVIQQDIESNHRSFEHGLKFTLVKYCSLKRNLDEMLSIYESDPKVPWRVKQSSTCVAWVGEIWFGNGEVEHCVRKSLKVIAGGLGVAAMLFRHVESEDFRNIRGF</sequence>
<name>A0ABC8TZI2_9AQUA</name>
<reference evidence="1 2" key="1">
    <citation type="submission" date="2024-02" db="EMBL/GenBank/DDBJ databases">
        <authorList>
            <person name="Vignale AGUSTIN F."/>
            <person name="Sosa J E."/>
            <person name="Modenutti C."/>
        </authorList>
    </citation>
    <scope>NUCLEOTIDE SEQUENCE [LARGE SCALE GENOMIC DNA]</scope>
</reference>
<dbReference type="EMBL" id="CAUOFW020006497">
    <property type="protein sequence ID" value="CAK9174924.1"/>
    <property type="molecule type" value="Genomic_DNA"/>
</dbReference>
<protein>
    <recommendedName>
        <fullName evidence="3">NAD(P)-binding domain-containing protein</fullName>
    </recommendedName>
</protein>
<dbReference type="Proteomes" id="UP001642360">
    <property type="component" value="Unassembled WGS sequence"/>
</dbReference>